<protein>
    <submittedName>
        <fullName evidence="1">Uncharacterized protein</fullName>
    </submittedName>
</protein>
<proteinExistence type="predicted"/>
<reference evidence="1 2" key="1">
    <citation type="submission" date="2024-04" db="EMBL/GenBank/DDBJ databases">
        <title>draft genome sequnece of Paenibacillus filicis.</title>
        <authorList>
            <person name="Kim D.-U."/>
        </authorList>
    </citation>
    <scope>NUCLEOTIDE SEQUENCE [LARGE SCALE GENOMIC DNA]</scope>
    <source>
        <strain evidence="1 2">KACC14197</strain>
    </source>
</reference>
<keyword evidence="2" id="KW-1185">Reference proteome</keyword>
<dbReference type="EMBL" id="JBBPCC010000032">
    <property type="protein sequence ID" value="MEK8132601.1"/>
    <property type="molecule type" value="Genomic_DNA"/>
</dbReference>
<name>A0ABU9DWJ0_9BACL</name>
<sequence length="84" mass="8663">MIALCFSLVPVATAASSTVTLNGIPAVQPGGAVTISGTSTLDEVIIKVLRPGKSTVFYDIVKVANGQFSDSFTLDSREPAGVYT</sequence>
<accession>A0ABU9DWJ0</accession>
<organism evidence="1 2">
    <name type="scientific">Paenibacillus filicis</name>
    <dbReference type="NCBI Taxonomy" id="669464"/>
    <lineage>
        <taxon>Bacteria</taxon>
        <taxon>Bacillati</taxon>
        <taxon>Bacillota</taxon>
        <taxon>Bacilli</taxon>
        <taxon>Bacillales</taxon>
        <taxon>Paenibacillaceae</taxon>
        <taxon>Paenibacillus</taxon>
    </lineage>
</organism>
<evidence type="ECO:0000313" key="1">
    <source>
        <dbReference type="EMBL" id="MEK8132601.1"/>
    </source>
</evidence>
<gene>
    <name evidence="1" type="ORF">WMW72_32435</name>
</gene>
<comment type="caution">
    <text evidence="1">The sequence shown here is derived from an EMBL/GenBank/DDBJ whole genome shotgun (WGS) entry which is preliminary data.</text>
</comment>
<dbReference type="Proteomes" id="UP001469365">
    <property type="component" value="Unassembled WGS sequence"/>
</dbReference>
<evidence type="ECO:0000313" key="2">
    <source>
        <dbReference type="Proteomes" id="UP001469365"/>
    </source>
</evidence>
<dbReference type="RefSeq" id="WP_341419737.1">
    <property type="nucleotide sequence ID" value="NZ_JBBPCC010000032.1"/>
</dbReference>